<gene>
    <name evidence="2" type="primary">narJ</name>
    <name evidence="2" type="ORF">R50_1499</name>
</gene>
<dbReference type="EC" id="1.7.99.4" evidence="2"/>
<keyword evidence="2" id="KW-0560">Oxidoreductase</keyword>
<dbReference type="PANTHER" id="PTHR43680:SF2">
    <property type="entry name" value="NITRATE REDUCTASE MOLYBDENUM COFACTOR ASSEMBLY CHAPERONE NARJ"/>
    <property type="match status" value="1"/>
</dbReference>
<sequence length="207" mass="22313">MTVPDGERMALKLAAFLAGYPDRAFWRVWRQVPAVLAQVDPALRPRLAEAVAALEGRDPLDLEAHYVEVFDFAEDTGLALTFHEHGDSRARGQALLALQDLLRQEGFRPQPGVLPDHLPLLLEFLAVAPESPARAAVARRVAPVAARLAERLQARGSPYAAVWQAISSLLPAGTDALPAGPARQDARELFDLPYPLAPGPAAPGFPV</sequence>
<dbReference type="NCBIfam" id="TIGR00684">
    <property type="entry name" value="narJ"/>
    <property type="match status" value="1"/>
</dbReference>
<dbReference type="InterPro" id="IPR036411">
    <property type="entry name" value="TorD-like_sf"/>
</dbReference>
<evidence type="ECO:0000256" key="1">
    <source>
        <dbReference type="ARBA" id="ARBA00023063"/>
    </source>
</evidence>
<proteinExistence type="predicted"/>
<protein>
    <submittedName>
        <fullName evidence="2">Nitrate reductase molybdenum cofactor assembly chaperone</fullName>
        <ecNumber evidence="2">1.7.99.4</ecNumber>
    </submittedName>
</protein>
<keyword evidence="3" id="KW-1185">Reference proteome</keyword>
<dbReference type="InterPro" id="IPR003765">
    <property type="entry name" value="NO3_reductase_chaperone_NarJ"/>
</dbReference>
<dbReference type="GO" id="GO:0051131">
    <property type="term" value="P:chaperone-mediated protein complex assembly"/>
    <property type="evidence" value="ECO:0007669"/>
    <property type="project" value="InterPro"/>
</dbReference>
<accession>A0A6F8ZG86</accession>
<dbReference type="EMBL" id="LR778114">
    <property type="protein sequence ID" value="CAB1129005.1"/>
    <property type="molecule type" value="Genomic_DNA"/>
</dbReference>
<dbReference type="Proteomes" id="UP000503399">
    <property type="component" value="Chromosome"/>
</dbReference>
<keyword evidence="1" id="KW-0534">Nitrate assimilation</keyword>
<dbReference type="Pfam" id="PF02613">
    <property type="entry name" value="Nitrate_red_del"/>
    <property type="match status" value="1"/>
</dbReference>
<dbReference type="GO" id="GO:0016530">
    <property type="term" value="F:metallochaperone activity"/>
    <property type="evidence" value="ECO:0007669"/>
    <property type="project" value="TreeGrafter"/>
</dbReference>
<evidence type="ECO:0000313" key="2">
    <source>
        <dbReference type="EMBL" id="CAB1129005.1"/>
    </source>
</evidence>
<dbReference type="SUPFAM" id="SSF89155">
    <property type="entry name" value="TorD-like"/>
    <property type="match status" value="1"/>
</dbReference>
<dbReference type="GO" id="GO:0042128">
    <property type="term" value="P:nitrate assimilation"/>
    <property type="evidence" value="ECO:0007669"/>
    <property type="project" value="UniProtKB-KW"/>
</dbReference>
<organism evidence="2 3">
    <name type="scientific">Candidatus Hydrogenisulfobacillus filiaventi</name>
    <dbReference type="NCBI Taxonomy" id="2707344"/>
    <lineage>
        <taxon>Bacteria</taxon>
        <taxon>Bacillati</taxon>
        <taxon>Bacillota</taxon>
        <taxon>Clostridia</taxon>
        <taxon>Eubacteriales</taxon>
        <taxon>Clostridiales Family XVII. Incertae Sedis</taxon>
        <taxon>Candidatus Hydrogenisulfobacillus</taxon>
    </lineage>
</organism>
<dbReference type="InterPro" id="IPR020945">
    <property type="entry name" value="DMSO/NO3_reduct_chaperone"/>
</dbReference>
<evidence type="ECO:0000313" key="3">
    <source>
        <dbReference type="Proteomes" id="UP000503399"/>
    </source>
</evidence>
<dbReference type="KEGG" id="hfv:R50_1499"/>
<dbReference type="GO" id="GO:0051082">
    <property type="term" value="F:unfolded protein binding"/>
    <property type="evidence" value="ECO:0007669"/>
    <property type="project" value="InterPro"/>
</dbReference>
<dbReference type="AlphaFoldDB" id="A0A6F8ZG86"/>
<name>A0A6F8ZG86_9FIRM</name>
<dbReference type="Gene3D" id="1.10.3480.10">
    <property type="entry name" value="TorD-like"/>
    <property type="match status" value="1"/>
</dbReference>
<dbReference type="GO" id="GO:0016491">
    <property type="term" value="F:oxidoreductase activity"/>
    <property type="evidence" value="ECO:0007669"/>
    <property type="project" value="UniProtKB-KW"/>
</dbReference>
<dbReference type="PANTHER" id="PTHR43680">
    <property type="entry name" value="NITRATE REDUCTASE MOLYBDENUM COFACTOR ASSEMBLY CHAPERONE"/>
    <property type="match status" value="1"/>
</dbReference>
<reference evidence="2 3" key="1">
    <citation type="submission" date="2020-02" db="EMBL/GenBank/DDBJ databases">
        <authorList>
            <person name="Hogendoorn C."/>
        </authorList>
    </citation>
    <scope>NUCLEOTIDE SEQUENCE [LARGE SCALE GENOMIC DNA]</scope>
    <source>
        <strain evidence="2">R501</strain>
    </source>
</reference>